<gene>
    <name evidence="1" type="ORF">JCM16776_0798</name>
</gene>
<dbReference type="InterPro" id="IPR011051">
    <property type="entry name" value="RmlC_Cupin_sf"/>
</dbReference>
<evidence type="ECO:0000313" key="2">
    <source>
        <dbReference type="Proteomes" id="UP000322617"/>
    </source>
</evidence>
<dbReference type="STRING" id="1122172.GCA_000373045_00605"/>
<dbReference type="AlphaFoldDB" id="A0A510JMN9"/>
<evidence type="ECO:0008006" key="3">
    <source>
        <dbReference type="Google" id="ProtNLM"/>
    </source>
</evidence>
<evidence type="ECO:0000313" key="1">
    <source>
        <dbReference type="EMBL" id="BBM40578.1"/>
    </source>
</evidence>
<organism evidence="1 2">
    <name type="scientific">Leptotrichia shahii</name>
    <dbReference type="NCBI Taxonomy" id="157691"/>
    <lineage>
        <taxon>Bacteria</taxon>
        <taxon>Fusobacteriati</taxon>
        <taxon>Fusobacteriota</taxon>
        <taxon>Fusobacteriia</taxon>
        <taxon>Fusobacteriales</taxon>
        <taxon>Leptotrichiaceae</taxon>
        <taxon>Leptotrichia</taxon>
    </lineage>
</organism>
<protein>
    <recommendedName>
        <fullName evidence="3">Cupin 2 conserved barrel domain-containing protein</fullName>
    </recommendedName>
</protein>
<dbReference type="Gene3D" id="2.60.120.10">
    <property type="entry name" value="Jelly Rolls"/>
    <property type="match status" value="1"/>
</dbReference>
<name>A0A510JMN9_9FUSO</name>
<dbReference type="KEGG" id="lsz:JCM16776_0798"/>
<dbReference type="EMBL" id="AP019827">
    <property type="protein sequence ID" value="BBM40578.1"/>
    <property type="molecule type" value="Genomic_DNA"/>
</dbReference>
<dbReference type="SUPFAM" id="SSF51182">
    <property type="entry name" value="RmlC-like cupins"/>
    <property type="match status" value="1"/>
</dbReference>
<keyword evidence="2" id="KW-1185">Reference proteome</keyword>
<accession>A0A510JMN9</accession>
<dbReference type="RefSeq" id="WP_018450232.1">
    <property type="nucleotide sequence ID" value="NZ_AP019827.1"/>
</dbReference>
<reference evidence="1 2" key="1">
    <citation type="submission" date="2019-07" db="EMBL/GenBank/DDBJ databases">
        <title>Complete Genome Sequence of Leptotrichia shahii Strain JCM 16776.</title>
        <authorList>
            <person name="Watanabe S."/>
            <person name="Cui L."/>
        </authorList>
    </citation>
    <scope>NUCLEOTIDE SEQUENCE [LARGE SCALE GENOMIC DNA]</scope>
    <source>
        <strain evidence="1 2">JCM16776</strain>
    </source>
</reference>
<dbReference type="InterPro" id="IPR014710">
    <property type="entry name" value="RmlC-like_jellyroll"/>
</dbReference>
<proteinExistence type="predicted"/>
<dbReference type="CDD" id="cd06981">
    <property type="entry name" value="cupin_reut_a1446"/>
    <property type="match status" value="1"/>
</dbReference>
<sequence>MGVNKIENRNKKKKINIFDLKDLSVNEEIIKILFKNENVKIEKIISTGQTTDWQESNKNEFVILVQGNAEIEYYDNRICENKNFKTNENIMKNLKNTNDMKLQLGKGDIILIKKGERHRVSYTSKNPCCVWICIFFD</sequence>
<dbReference type="Proteomes" id="UP000322617">
    <property type="component" value="Chromosome"/>
</dbReference>